<feature type="repeat" description="PPR" evidence="3">
    <location>
        <begin position="83"/>
        <end position="117"/>
    </location>
</feature>
<accession>A0AAV3Q5K6</accession>
<dbReference type="Gene3D" id="1.25.40.10">
    <property type="entry name" value="Tetratricopeptide repeat domain"/>
    <property type="match status" value="4"/>
</dbReference>
<dbReference type="FunFam" id="1.25.40.10:FF:000690">
    <property type="entry name" value="Pentatricopeptide repeat-containing protein"/>
    <property type="match status" value="1"/>
</dbReference>
<keyword evidence="5" id="KW-1185">Reference proteome</keyword>
<dbReference type="InterPro" id="IPR046848">
    <property type="entry name" value="E_motif"/>
</dbReference>
<feature type="repeat" description="PPR" evidence="3">
    <location>
        <begin position="280"/>
        <end position="314"/>
    </location>
</feature>
<feature type="repeat" description="PPR" evidence="3">
    <location>
        <begin position="217"/>
        <end position="252"/>
    </location>
</feature>
<sequence>MCVVSSSNHLWSSTLSYSSKCRTQFEVDQIHARLIKTKILENLLFATKLILNLLSSPHVLSIKFARYLFFSTPFFKSYRNRDDPFLWNSIIKTFSHGSDPESSFEVFVLMLEGGVLVDSYSFSLMLKACSRVGIVSRGIQVHGLLVKCDFGGNLFVQNCLICMYVKSGCVELGRQVFDMMLERDSVSYNVMIDGYVKSQRVDLAREIFEVMPNEMRNLITWNAMIGGYVKVEDGFKLAWGLFEKMPKRDLVTWNLMLDCCVKSRKIELAHILFDRMPVKDVVSWAIMVDGHAKEGNVDLARSFFDQMVVRDVISCNAMMAGYVKNGRYREAVKVFYDMLSGRDFSYSPDSTSLVIVLSAVAQLGCIDGGVAIHCYIKENDFRVGGKLGVSLIYMYAKCGSPDNAMSVFDDIKEKSVDHWNAMIGGLAVHGLGCLAFDLFMKMMRQSIEPDGITYISVLNACAHSGMVKEGLICFEIMRRVHMLKPKLQHYGCMVDILSRAGHVEVATRFVQDMPIEPNDVVLRTLLSACSNHDNLSIGEPVAKRLIELHSQDPSSYVLLSNIYAQFGMWDYVRRIRSEMKDRDLKKVPGCSWIELDGTIHEFFVGDSYHREIEDISSTLCRSLTGNSKIAYFHL</sequence>
<evidence type="ECO:0000256" key="2">
    <source>
        <dbReference type="ARBA" id="ARBA00022737"/>
    </source>
</evidence>
<evidence type="ECO:0000313" key="4">
    <source>
        <dbReference type="EMBL" id="GAA0159220.1"/>
    </source>
</evidence>
<dbReference type="NCBIfam" id="TIGR00756">
    <property type="entry name" value="PPR"/>
    <property type="match status" value="6"/>
</dbReference>
<keyword evidence="2" id="KW-0677">Repeat</keyword>
<dbReference type="Pfam" id="PF01535">
    <property type="entry name" value="PPR"/>
    <property type="match status" value="6"/>
</dbReference>
<dbReference type="EMBL" id="BAABME010020061">
    <property type="protein sequence ID" value="GAA0159220.1"/>
    <property type="molecule type" value="Genomic_DNA"/>
</dbReference>
<name>A0AAV3Q5K6_LITER</name>
<dbReference type="PANTHER" id="PTHR47926:SF456">
    <property type="entry name" value="PENTATRICOPEPTIDE REPEAT-CONTAINING PROTEIN ELI1, CHLOROPLASTIC"/>
    <property type="match status" value="1"/>
</dbReference>
<dbReference type="PANTHER" id="PTHR47926">
    <property type="entry name" value="PENTATRICOPEPTIDE REPEAT-CONTAINING PROTEIN"/>
    <property type="match status" value="1"/>
</dbReference>
<dbReference type="PROSITE" id="PS51375">
    <property type="entry name" value="PPR"/>
    <property type="match status" value="5"/>
</dbReference>
<dbReference type="InterPro" id="IPR011990">
    <property type="entry name" value="TPR-like_helical_dom_sf"/>
</dbReference>
<protein>
    <recommendedName>
        <fullName evidence="6">Chlororespiratory reduction 4</fullName>
    </recommendedName>
</protein>
<evidence type="ECO:0008006" key="6">
    <source>
        <dbReference type="Google" id="ProtNLM"/>
    </source>
</evidence>
<dbReference type="GO" id="GO:0003729">
    <property type="term" value="F:mRNA binding"/>
    <property type="evidence" value="ECO:0007669"/>
    <property type="project" value="UniProtKB-ARBA"/>
</dbReference>
<evidence type="ECO:0000313" key="5">
    <source>
        <dbReference type="Proteomes" id="UP001454036"/>
    </source>
</evidence>
<feature type="repeat" description="PPR" evidence="3">
    <location>
        <begin position="415"/>
        <end position="449"/>
    </location>
</feature>
<reference evidence="4 5" key="1">
    <citation type="submission" date="2024-01" db="EMBL/GenBank/DDBJ databases">
        <title>The complete chloroplast genome sequence of Lithospermum erythrorhizon: insights into the phylogenetic relationship among Boraginaceae species and the maternal lineages of purple gromwells.</title>
        <authorList>
            <person name="Okada T."/>
            <person name="Watanabe K."/>
        </authorList>
    </citation>
    <scope>NUCLEOTIDE SEQUENCE [LARGE SCALE GENOMIC DNA]</scope>
</reference>
<comment type="similarity">
    <text evidence="1">Belongs to the PPR family. PCMP-H subfamily.</text>
</comment>
<organism evidence="4 5">
    <name type="scientific">Lithospermum erythrorhizon</name>
    <name type="common">Purple gromwell</name>
    <name type="synonym">Lithospermum officinale var. erythrorhizon</name>
    <dbReference type="NCBI Taxonomy" id="34254"/>
    <lineage>
        <taxon>Eukaryota</taxon>
        <taxon>Viridiplantae</taxon>
        <taxon>Streptophyta</taxon>
        <taxon>Embryophyta</taxon>
        <taxon>Tracheophyta</taxon>
        <taxon>Spermatophyta</taxon>
        <taxon>Magnoliopsida</taxon>
        <taxon>eudicotyledons</taxon>
        <taxon>Gunneridae</taxon>
        <taxon>Pentapetalae</taxon>
        <taxon>asterids</taxon>
        <taxon>lamiids</taxon>
        <taxon>Boraginales</taxon>
        <taxon>Boraginaceae</taxon>
        <taxon>Boraginoideae</taxon>
        <taxon>Lithospermeae</taxon>
        <taxon>Lithospermum</taxon>
    </lineage>
</organism>
<evidence type="ECO:0000256" key="3">
    <source>
        <dbReference type="PROSITE-ProRule" id="PRU00708"/>
    </source>
</evidence>
<dbReference type="InterPro" id="IPR002885">
    <property type="entry name" value="PPR_rpt"/>
</dbReference>
<comment type="caution">
    <text evidence="4">The sequence shown here is derived from an EMBL/GenBank/DDBJ whole genome shotgun (WGS) entry which is preliminary data.</text>
</comment>
<proteinExistence type="inferred from homology"/>
<dbReference type="AlphaFoldDB" id="A0AAV3Q5K6"/>
<dbReference type="GO" id="GO:0009451">
    <property type="term" value="P:RNA modification"/>
    <property type="evidence" value="ECO:0007669"/>
    <property type="project" value="InterPro"/>
</dbReference>
<dbReference type="Pfam" id="PF20431">
    <property type="entry name" value="E_motif"/>
    <property type="match status" value="1"/>
</dbReference>
<dbReference type="InterPro" id="IPR046960">
    <property type="entry name" value="PPR_At4g14850-like_plant"/>
</dbReference>
<feature type="repeat" description="PPR" evidence="3">
    <location>
        <begin position="184"/>
        <end position="214"/>
    </location>
</feature>
<gene>
    <name evidence="4" type="ORF">LIER_38821</name>
</gene>
<evidence type="ECO:0000256" key="1">
    <source>
        <dbReference type="ARBA" id="ARBA00006643"/>
    </source>
</evidence>
<dbReference type="Proteomes" id="UP001454036">
    <property type="component" value="Unassembled WGS sequence"/>
</dbReference>
<dbReference type="Pfam" id="PF13041">
    <property type="entry name" value="PPR_2"/>
    <property type="match status" value="2"/>
</dbReference>